<protein>
    <submittedName>
        <fullName evidence="1">Uncharacterized protein</fullName>
    </submittedName>
</protein>
<dbReference type="Proteomes" id="UP000604046">
    <property type="component" value="Unassembled WGS sequence"/>
</dbReference>
<dbReference type="OrthoDB" id="45365at2759"/>
<keyword evidence="2" id="KW-1185">Reference proteome</keyword>
<organism evidence="1 2">
    <name type="scientific">Symbiodinium natans</name>
    <dbReference type="NCBI Taxonomy" id="878477"/>
    <lineage>
        <taxon>Eukaryota</taxon>
        <taxon>Sar</taxon>
        <taxon>Alveolata</taxon>
        <taxon>Dinophyceae</taxon>
        <taxon>Suessiales</taxon>
        <taxon>Symbiodiniaceae</taxon>
        <taxon>Symbiodinium</taxon>
    </lineage>
</organism>
<evidence type="ECO:0000313" key="1">
    <source>
        <dbReference type="EMBL" id="CAE6922614.1"/>
    </source>
</evidence>
<dbReference type="InterPro" id="IPR011043">
    <property type="entry name" value="Gal_Oxase/kelch_b-propeller"/>
</dbReference>
<gene>
    <name evidence="1" type="ORF">SNAT2548_LOCUS523</name>
</gene>
<accession>A0A812G8P7</accession>
<comment type="caution">
    <text evidence="1">The sequence shown here is derived from an EMBL/GenBank/DDBJ whole genome shotgun (WGS) entry which is preliminary data.</text>
</comment>
<name>A0A812G8P7_9DINO</name>
<dbReference type="SUPFAM" id="SSF50965">
    <property type="entry name" value="Galactose oxidase, central domain"/>
    <property type="match status" value="1"/>
</dbReference>
<dbReference type="InterPro" id="IPR015915">
    <property type="entry name" value="Kelch-typ_b-propeller"/>
</dbReference>
<dbReference type="AlphaFoldDB" id="A0A812G8P7"/>
<dbReference type="EMBL" id="CAJNDS010000025">
    <property type="protein sequence ID" value="CAE6922614.1"/>
    <property type="molecule type" value="Genomic_DNA"/>
</dbReference>
<proteinExistence type="predicted"/>
<sequence length="192" mass="20950">MAGLGPKALSPQPLELQNLTLLPVESWLHVFLVCACPPLLMLGACAGATQQSHCRWAPEFPKSPSSRQVAPEPNLHRCFRCWIFFEAVFGGLVRRAVLDGCEGCKCVCAVVEIVCPAVSCGQAQRWEEVALEEAERPAPRGAHSAVCDPKSHSIVVFGGAALSFAWNPAMCRCSRTYTYLYNFKSQNWQGPG</sequence>
<dbReference type="Gene3D" id="2.120.10.80">
    <property type="entry name" value="Kelch-type beta propeller"/>
    <property type="match status" value="1"/>
</dbReference>
<reference evidence="1" key="1">
    <citation type="submission" date="2021-02" db="EMBL/GenBank/DDBJ databases">
        <authorList>
            <person name="Dougan E. K."/>
            <person name="Rhodes N."/>
            <person name="Thang M."/>
            <person name="Chan C."/>
        </authorList>
    </citation>
    <scope>NUCLEOTIDE SEQUENCE</scope>
</reference>
<evidence type="ECO:0000313" key="2">
    <source>
        <dbReference type="Proteomes" id="UP000604046"/>
    </source>
</evidence>